<dbReference type="STRING" id="286727.SAMN02982917_2976"/>
<evidence type="ECO:0000313" key="4">
    <source>
        <dbReference type="EMBL" id="SMF53466.1"/>
    </source>
</evidence>
<feature type="domain" description="HTH araC/xylS-type" evidence="3">
    <location>
        <begin position="251"/>
        <end position="349"/>
    </location>
</feature>
<evidence type="ECO:0000259" key="3">
    <source>
        <dbReference type="PROSITE" id="PS01124"/>
    </source>
</evidence>
<gene>
    <name evidence="4" type="ORF">SAMN02982917_2976</name>
</gene>
<dbReference type="PROSITE" id="PS01124">
    <property type="entry name" value="HTH_ARAC_FAMILY_2"/>
    <property type="match status" value="1"/>
</dbReference>
<proteinExistence type="predicted"/>
<evidence type="ECO:0000313" key="5">
    <source>
        <dbReference type="Proteomes" id="UP000192936"/>
    </source>
</evidence>
<dbReference type="InterPro" id="IPR052158">
    <property type="entry name" value="INH-QAR"/>
</dbReference>
<organism evidence="4 5">
    <name type="scientific">Azospirillum oryzae</name>
    <dbReference type="NCBI Taxonomy" id="286727"/>
    <lineage>
        <taxon>Bacteria</taxon>
        <taxon>Pseudomonadati</taxon>
        <taxon>Pseudomonadota</taxon>
        <taxon>Alphaproteobacteria</taxon>
        <taxon>Rhodospirillales</taxon>
        <taxon>Azospirillaceae</taxon>
        <taxon>Azospirillum</taxon>
    </lineage>
</organism>
<accession>A0A1X7FL74</accession>
<dbReference type="PANTHER" id="PTHR43130">
    <property type="entry name" value="ARAC-FAMILY TRANSCRIPTIONAL REGULATOR"/>
    <property type="match status" value="1"/>
</dbReference>
<protein>
    <submittedName>
        <fullName evidence="4">Transcriptional regulator, AraC family with amidase-like domain</fullName>
    </submittedName>
</protein>
<sequence>MAGFVVSLTFQTERTPHSLGLAVTHFGHAASERDRAGEAEKDMLTIGFVVFDDFQVMGMAALSAFEMANLVLGRQAYQVTVLSEQGGPVRNSLGFAVETQQFGEGFFDTTVTIGSLRVKPSTPGLLAYLRDAAGASRRVAGICTGAYVLAEAGLLDGRRATTHWSHARTLQRLYPAVKVEEDRIFSVDGNVWTSAGMTAGLDLAMALVEDDFGAEVAKAVARKLVVYLRRPGGQSQFSALLDLEPRSDRVRRALVHAKENLRNDLSVEELAEAANLSPRQFSRLFRQETGQTPAKAVEHLRLEAARVMMEEGRHSMDVIARETGFADRERMRRAFLRAYGQPPQVIRRSVESGRVSALD</sequence>
<dbReference type="SMART" id="SM00342">
    <property type="entry name" value="HTH_ARAC"/>
    <property type="match status" value="1"/>
</dbReference>
<dbReference type="CDD" id="cd03137">
    <property type="entry name" value="GATase1_AraC_1"/>
    <property type="match status" value="1"/>
</dbReference>
<dbReference type="PANTHER" id="PTHR43130:SF3">
    <property type="entry name" value="HTH-TYPE TRANSCRIPTIONAL REGULATOR RV1931C"/>
    <property type="match status" value="1"/>
</dbReference>
<dbReference type="Pfam" id="PF01965">
    <property type="entry name" value="DJ-1_PfpI"/>
    <property type="match status" value="1"/>
</dbReference>
<dbReference type="InterPro" id="IPR009057">
    <property type="entry name" value="Homeodomain-like_sf"/>
</dbReference>
<dbReference type="GO" id="GO:0043565">
    <property type="term" value="F:sequence-specific DNA binding"/>
    <property type="evidence" value="ECO:0007669"/>
    <property type="project" value="InterPro"/>
</dbReference>
<dbReference type="Gene3D" id="1.10.10.60">
    <property type="entry name" value="Homeodomain-like"/>
    <property type="match status" value="1"/>
</dbReference>
<dbReference type="Pfam" id="PF12833">
    <property type="entry name" value="HTH_18"/>
    <property type="match status" value="1"/>
</dbReference>
<dbReference type="EMBL" id="FXAK01000005">
    <property type="protein sequence ID" value="SMF53466.1"/>
    <property type="molecule type" value="Genomic_DNA"/>
</dbReference>
<dbReference type="Proteomes" id="UP000192936">
    <property type="component" value="Unassembled WGS sequence"/>
</dbReference>
<reference evidence="4 5" key="1">
    <citation type="submission" date="2017-04" db="EMBL/GenBank/DDBJ databases">
        <authorList>
            <person name="Afonso C.L."/>
            <person name="Miller P.J."/>
            <person name="Scott M.A."/>
            <person name="Spackman E."/>
            <person name="Goraichik I."/>
            <person name="Dimitrov K.M."/>
            <person name="Suarez D.L."/>
            <person name="Swayne D.E."/>
        </authorList>
    </citation>
    <scope>NUCLEOTIDE SEQUENCE [LARGE SCALE GENOMIC DNA]</scope>
    <source>
        <strain evidence="4 5">A2P</strain>
    </source>
</reference>
<dbReference type="SUPFAM" id="SSF46689">
    <property type="entry name" value="Homeodomain-like"/>
    <property type="match status" value="2"/>
</dbReference>
<keyword evidence="2" id="KW-0804">Transcription</keyword>
<evidence type="ECO:0000256" key="1">
    <source>
        <dbReference type="ARBA" id="ARBA00023015"/>
    </source>
</evidence>
<dbReference type="InterPro" id="IPR018060">
    <property type="entry name" value="HTH_AraC"/>
</dbReference>
<dbReference type="Gene3D" id="3.40.50.880">
    <property type="match status" value="1"/>
</dbReference>
<dbReference type="InterPro" id="IPR029062">
    <property type="entry name" value="Class_I_gatase-like"/>
</dbReference>
<dbReference type="SUPFAM" id="SSF52317">
    <property type="entry name" value="Class I glutamine amidotransferase-like"/>
    <property type="match status" value="1"/>
</dbReference>
<evidence type="ECO:0000256" key="2">
    <source>
        <dbReference type="ARBA" id="ARBA00023163"/>
    </source>
</evidence>
<keyword evidence="1" id="KW-0805">Transcription regulation</keyword>
<dbReference type="InterPro" id="IPR002818">
    <property type="entry name" value="DJ-1/PfpI"/>
</dbReference>
<dbReference type="AlphaFoldDB" id="A0A1X7FL74"/>
<dbReference type="GO" id="GO:0003700">
    <property type="term" value="F:DNA-binding transcription factor activity"/>
    <property type="evidence" value="ECO:0007669"/>
    <property type="project" value="InterPro"/>
</dbReference>
<name>A0A1X7FL74_9PROT</name>